<comment type="caution">
    <text evidence="2">The sequence shown here is derived from an EMBL/GenBank/DDBJ whole genome shotgun (WGS) entry which is preliminary data.</text>
</comment>
<evidence type="ECO:0000313" key="2">
    <source>
        <dbReference type="EMBL" id="CAJ0940527.1"/>
    </source>
</evidence>
<organism evidence="2 3">
    <name type="scientific">Ranitomeya imitator</name>
    <name type="common">mimic poison frog</name>
    <dbReference type="NCBI Taxonomy" id="111125"/>
    <lineage>
        <taxon>Eukaryota</taxon>
        <taxon>Metazoa</taxon>
        <taxon>Chordata</taxon>
        <taxon>Craniata</taxon>
        <taxon>Vertebrata</taxon>
        <taxon>Euteleostomi</taxon>
        <taxon>Amphibia</taxon>
        <taxon>Batrachia</taxon>
        <taxon>Anura</taxon>
        <taxon>Neobatrachia</taxon>
        <taxon>Hyloidea</taxon>
        <taxon>Dendrobatidae</taxon>
        <taxon>Dendrobatinae</taxon>
        <taxon>Ranitomeya</taxon>
    </lineage>
</organism>
<sequence length="104" mass="11530">MCSSLTDLRAFADMVTVDPILVLVSFVVILFLVNAFQNQKKSMNFPPGPVPLPIIGNMHVINHQNPKSPSQSVRGVPEVRSPLSQIGDLRERGRLTRPLLTTLR</sequence>
<reference evidence="2" key="1">
    <citation type="submission" date="2023-07" db="EMBL/GenBank/DDBJ databases">
        <authorList>
            <person name="Stuckert A."/>
        </authorList>
    </citation>
    <scope>NUCLEOTIDE SEQUENCE</scope>
</reference>
<keyword evidence="1" id="KW-1133">Transmembrane helix</keyword>
<protein>
    <submittedName>
        <fullName evidence="2">Uncharacterized protein</fullName>
    </submittedName>
</protein>
<dbReference type="EMBL" id="CAUEEQ010017395">
    <property type="protein sequence ID" value="CAJ0940527.1"/>
    <property type="molecule type" value="Genomic_DNA"/>
</dbReference>
<feature type="transmembrane region" description="Helical" evidence="1">
    <location>
        <begin position="20"/>
        <end position="36"/>
    </location>
</feature>
<gene>
    <name evidence="2" type="ORF">RIMI_LOCUS8667915</name>
</gene>
<proteinExistence type="predicted"/>
<dbReference type="Proteomes" id="UP001176940">
    <property type="component" value="Unassembled WGS sequence"/>
</dbReference>
<keyword evidence="1" id="KW-0812">Transmembrane</keyword>
<keyword evidence="3" id="KW-1185">Reference proteome</keyword>
<keyword evidence="1" id="KW-0472">Membrane</keyword>
<evidence type="ECO:0000313" key="3">
    <source>
        <dbReference type="Proteomes" id="UP001176940"/>
    </source>
</evidence>
<accession>A0ABN9LFH8</accession>
<name>A0ABN9LFH8_9NEOB</name>
<evidence type="ECO:0000256" key="1">
    <source>
        <dbReference type="SAM" id="Phobius"/>
    </source>
</evidence>